<feature type="region of interest" description="Disordered" evidence="1">
    <location>
        <begin position="1"/>
        <end position="38"/>
    </location>
</feature>
<evidence type="ECO:0000313" key="2">
    <source>
        <dbReference type="EMBL" id="AAH04943.1"/>
    </source>
</evidence>
<reference evidence="2" key="1">
    <citation type="journal article" date="2004" name="Genome Res.">
        <title>The status, quality, and expansion of the NIH full-length cDNA project: the Mammalian Gene Collection (MGC).</title>
        <authorList>
            <consortium name="The MGC Project Team"/>
            <person name="Gerhard D.S."/>
            <person name="Wagner L."/>
            <person name="Feingold E.A."/>
            <person name="Shenmen C.M."/>
            <person name="Grouse L.H."/>
            <person name="Schuler G."/>
            <person name="Klein S.L."/>
            <person name="Old S."/>
            <person name="Rasooly R."/>
            <person name="Good P."/>
            <person name="Guyer M."/>
            <person name="Peck A.M."/>
            <person name="Derge J.G."/>
            <person name="Lipman D."/>
            <person name="Collins F.S."/>
            <person name="Jang W."/>
            <person name="Sherry S."/>
            <person name="Feolo M."/>
            <person name="Misquitta L."/>
            <person name="Lee E."/>
            <person name="Rotmistrovsky K."/>
            <person name="Greenhut S.F."/>
            <person name="Schaefer C.F."/>
            <person name="Buetow K."/>
            <person name="Bonner T.I."/>
            <person name="Haussler D."/>
            <person name="Kent J."/>
            <person name="Kiekhaus M."/>
            <person name="Furey T."/>
            <person name="Brent M."/>
            <person name="Prange C."/>
            <person name="Schreiber K."/>
            <person name="Shapiro N."/>
            <person name="Bhat N.K."/>
            <person name="Hopkins R.F."/>
            <person name="Hsie F."/>
            <person name="Driscoll T."/>
            <person name="Soares M.B."/>
            <person name="Casavant T.L."/>
            <person name="Scheetz T.E."/>
            <person name="Brown-stein M.J."/>
            <person name="Usdin T.B."/>
            <person name="Toshiyuki S."/>
            <person name="Carninci P."/>
            <person name="Piao Y."/>
            <person name="Dudekula D.B."/>
            <person name="Ko M.S."/>
            <person name="Kawakami K."/>
            <person name="Suzuki Y."/>
            <person name="Sugano S."/>
            <person name="Gruber C.E."/>
            <person name="Smith M.R."/>
            <person name="Simmons B."/>
            <person name="Moore T."/>
            <person name="Waterman R."/>
            <person name="Johnson S.L."/>
            <person name="Ruan Y."/>
            <person name="Wei C.L."/>
            <person name="Mathavan S."/>
            <person name="Gunaratne P.H."/>
            <person name="Wu J."/>
            <person name="Garcia A.M."/>
            <person name="Hulyk S.W."/>
            <person name="Fuh E."/>
            <person name="Yuan Y."/>
            <person name="Sneed A."/>
            <person name="Kowis C."/>
            <person name="Hodgson A."/>
            <person name="Muzny D.M."/>
            <person name="McPherson J."/>
            <person name="Gibbs R.A."/>
            <person name="Fahey J."/>
            <person name="Helton E."/>
            <person name="Ketteman M."/>
            <person name="Madan A."/>
            <person name="Rodrigues S."/>
            <person name="Sanchez A."/>
            <person name="Whiting M."/>
            <person name="Madari A."/>
            <person name="Young A.C."/>
            <person name="Wetherby K.D."/>
            <person name="Granite S.J."/>
            <person name="Kwong P.N."/>
            <person name="Brinkley C.P."/>
            <person name="Pearson R.L."/>
            <person name="Bouffard G.G."/>
            <person name="Blakesly R.W."/>
            <person name="Green E.D."/>
            <person name="Dickson M.C."/>
            <person name="Rodriguez A.C."/>
            <person name="Grimwood J."/>
            <person name="Schmutz J."/>
            <person name="Myers R.M."/>
            <person name="Butterfield Y.S."/>
            <person name="Griffith M."/>
            <person name="Griffith O.L."/>
            <person name="Krzywinski M.I."/>
            <person name="Liao N."/>
            <person name="Morin R."/>
            <person name="Morrin R."/>
            <person name="Palmquist D."/>
            <person name="Petrescu A.S."/>
            <person name="Skalska U."/>
            <person name="Smailus D.E."/>
            <person name="Stott J.M."/>
            <person name="Schnerch A."/>
            <person name="Schein J.E."/>
            <person name="Jones S.J."/>
            <person name="Holt R.A."/>
            <person name="Baross A."/>
            <person name="Marra M.A."/>
            <person name="Clifton S."/>
            <person name="Makowski K.A."/>
            <person name="Bosak S."/>
            <person name="Malek J."/>
        </authorList>
    </citation>
    <scope>NUCLEOTIDE SEQUENCE [LARGE SCALE MRNA]</scope>
    <source>
        <tissue evidence="2">Uterus</tissue>
    </source>
</reference>
<accession>Q9BSM7</accession>
<proteinExistence type="evidence at transcript level"/>
<evidence type="ECO:0000256" key="1">
    <source>
        <dbReference type="SAM" id="MobiDB-lite"/>
    </source>
</evidence>
<gene>
    <name evidence="2" type="primary">MGC10814</name>
</gene>
<sequence length="38" mass="3978">MLGHGDSTCKGPVAGAQELSGDRARNRDLVRDTSPRPG</sequence>
<dbReference type="AlphaFoldDB" id="Q9BSM7"/>
<protein>
    <submittedName>
        <fullName evidence="2">MGC10814 protein</fullName>
    </submittedName>
</protein>
<dbReference type="EMBL" id="BC004943">
    <property type="protein sequence ID" value="AAH04943.1"/>
    <property type="molecule type" value="mRNA"/>
</dbReference>
<feature type="compositionally biased region" description="Basic and acidic residues" evidence="1">
    <location>
        <begin position="20"/>
        <end position="38"/>
    </location>
</feature>
<organism evidence="2">
    <name type="scientific">Homo sapiens</name>
    <name type="common">Human</name>
    <dbReference type="NCBI Taxonomy" id="9606"/>
    <lineage>
        <taxon>Eukaryota</taxon>
        <taxon>Metazoa</taxon>
        <taxon>Chordata</taxon>
        <taxon>Craniata</taxon>
        <taxon>Vertebrata</taxon>
        <taxon>Euteleostomi</taxon>
        <taxon>Mammalia</taxon>
        <taxon>Eutheria</taxon>
        <taxon>Euarchontoglires</taxon>
        <taxon>Primates</taxon>
        <taxon>Haplorrhini</taxon>
        <taxon>Catarrhini</taxon>
        <taxon>Hominidae</taxon>
        <taxon>Homo</taxon>
    </lineage>
</organism>
<name>Q9BSM7_HUMAN</name>